<evidence type="ECO:0000313" key="8">
    <source>
        <dbReference type="EMBL" id="NOU75743.1"/>
    </source>
</evidence>
<comment type="similarity">
    <text evidence="1">Belongs to the glycosyl hydrolase 29 family.</text>
</comment>
<dbReference type="Proteomes" id="UP000616779">
    <property type="component" value="Unassembled WGS sequence"/>
</dbReference>
<dbReference type="Gene3D" id="3.20.20.80">
    <property type="entry name" value="Glycosidases"/>
    <property type="match status" value="1"/>
</dbReference>
<evidence type="ECO:0000256" key="4">
    <source>
        <dbReference type="ARBA" id="ARBA00022801"/>
    </source>
</evidence>
<evidence type="ECO:0000256" key="2">
    <source>
        <dbReference type="ARBA" id="ARBA00012662"/>
    </source>
</evidence>
<keyword evidence="5" id="KW-0326">Glycosidase</keyword>
<dbReference type="SMART" id="SM00812">
    <property type="entry name" value="Alpha_L_fucos"/>
    <property type="match status" value="1"/>
</dbReference>
<name>A0ABX1Y708_9BACL</name>
<evidence type="ECO:0000313" key="9">
    <source>
        <dbReference type="Proteomes" id="UP000616779"/>
    </source>
</evidence>
<dbReference type="EC" id="3.2.1.51" evidence="2"/>
<dbReference type="InterPro" id="IPR000933">
    <property type="entry name" value="Glyco_hydro_29"/>
</dbReference>
<dbReference type="InterPro" id="IPR008979">
    <property type="entry name" value="Galactose-bd-like_sf"/>
</dbReference>
<dbReference type="Pfam" id="PF01120">
    <property type="entry name" value="Alpha_L_fucos"/>
    <property type="match status" value="1"/>
</dbReference>
<keyword evidence="9" id="KW-1185">Reference proteome</keyword>
<sequence>MAVTIETAARVTPSERQLLWQQMEFYAFVHFGMNTFTGKQWGFGDEDPSLFNPTEFDANQWVQICQSAGMTGIILTCKHHDGFCLWPSSFTNHSVKFSPWKNGQGDMVREVADACRAHGLKFGVYLSPWDRHELSYGDSPAYNNYFLNQLTELLSNYGEIFCVWFDGACGEGKNGKRQQYDWDAYYTLIRDLQPNAVISVCGPDVRWCGNEAGHMRASEWSVVPASMKDNEKVHAKSQKVDDNSFSKRIDTREEDLGTREVLAQVDEVIWYPSEVDTSIRPNWFYDPADNDLVKTVDQLFELYEKTVGGNSCLLLNLPPDRRGLIHENDARNMSELGKKLRGTYGTNLARGASVRASGSGIGNGDALCILDGRSDTYWTTPEGVATAELEFDLGSIKLFDRIILQEYITSGQRVERFHLACKDSDEEEWRPLYDGTIIGYKRICRLNESRGRFFRLRIAEARLNPMISSFGVYITT</sequence>
<dbReference type="PANTHER" id="PTHR10030">
    <property type="entry name" value="ALPHA-L-FUCOSIDASE"/>
    <property type="match status" value="1"/>
</dbReference>
<proteinExistence type="inferred from homology"/>
<gene>
    <name evidence="8" type="ORF">GC098_30995</name>
</gene>
<dbReference type="SUPFAM" id="SSF49785">
    <property type="entry name" value="Galactose-binding domain-like"/>
    <property type="match status" value="1"/>
</dbReference>
<evidence type="ECO:0000256" key="3">
    <source>
        <dbReference type="ARBA" id="ARBA00022729"/>
    </source>
</evidence>
<feature type="domain" description="F5/8 type C" evidence="6">
    <location>
        <begin position="355"/>
        <end position="459"/>
    </location>
</feature>
<comment type="caution">
    <text evidence="8">The sequence shown here is derived from an EMBL/GenBank/DDBJ whole genome shotgun (WGS) entry which is preliminary data.</text>
</comment>
<dbReference type="InterPro" id="IPR057739">
    <property type="entry name" value="Glyco_hydro_29_N"/>
</dbReference>
<protein>
    <recommendedName>
        <fullName evidence="2">alpha-L-fucosidase</fullName>
        <ecNumber evidence="2">3.2.1.51</ecNumber>
    </recommendedName>
</protein>
<dbReference type="RefSeq" id="WP_171647681.1">
    <property type="nucleotide sequence ID" value="NZ_WHOA01000229.1"/>
</dbReference>
<organism evidence="8 9">
    <name type="scientific">Paenibacillus phytorum</name>
    <dbReference type="NCBI Taxonomy" id="2654977"/>
    <lineage>
        <taxon>Bacteria</taxon>
        <taxon>Bacillati</taxon>
        <taxon>Bacillota</taxon>
        <taxon>Bacilli</taxon>
        <taxon>Bacillales</taxon>
        <taxon>Paenibacillaceae</taxon>
        <taxon>Paenibacillus</taxon>
    </lineage>
</organism>
<feature type="domain" description="Glycoside hydrolase family 29 N-terminal" evidence="7">
    <location>
        <begin position="22"/>
        <end position="340"/>
    </location>
</feature>
<dbReference type="InterPro" id="IPR000421">
    <property type="entry name" value="FA58C"/>
</dbReference>
<dbReference type="SUPFAM" id="SSF51445">
    <property type="entry name" value="(Trans)glycosidases"/>
    <property type="match status" value="1"/>
</dbReference>
<reference evidence="8 9" key="1">
    <citation type="submission" date="2019-10" db="EMBL/GenBank/DDBJ databases">
        <title>Description of Paenibacillus terrestris sp. nov.</title>
        <authorList>
            <person name="Carlier A."/>
            <person name="Qi S."/>
        </authorList>
    </citation>
    <scope>NUCLEOTIDE SEQUENCE [LARGE SCALE GENOMIC DNA]</scope>
    <source>
        <strain evidence="8 9">LMG 31458</strain>
    </source>
</reference>
<keyword evidence="4" id="KW-0378">Hydrolase</keyword>
<dbReference type="Pfam" id="PF00754">
    <property type="entry name" value="F5_F8_type_C"/>
    <property type="match status" value="1"/>
</dbReference>
<keyword evidence="3" id="KW-0732">Signal</keyword>
<evidence type="ECO:0000259" key="6">
    <source>
        <dbReference type="Pfam" id="PF00754"/>
    </source>
</evidence>
<dbReference type="Gene3D" id="2.60.120.260">
    <property type="entry name" value="Galactose-binding domain-like"/>
    <property type="match status" value="1"/>
</dbReference>
<dbReference type="PANTHER" id="PTHR10030:SF37">
    <property type="entry name" value="ALPHA-L-FUCOSIDASE-RELATED"/>
    <property type="match status" value="1"/>
</dbReference>
<accession>A0ABX1Y708</accession>
<dbReference type="InterPro" id="IPR017853">
    <property type="entry name" value="GH"/>
</dbReference>
<evidence type="ECO:0000256" key="1">
    <source>
        <dbReference type="ARBA" id="ARBA00007951"/>
    </source>
</evidence>
<evidence type="ECO:0000256" key="5">
    <source>
        <dbReference type="ARBA" id="ARBA00023295"/>
    </source>
</evidence>
<evidence type="ECO:0000259" key="7">
    <source>
        <dbReference type="Pfam" id="PF01120"/>
    </source>
</evidence>
<dbReference type="EMBL" id="WHOA01000229">
    <property type="protein sequence ID" value="NOU75743.1"/>
    <property type="molecule type" value="Genomic_DNA"/>
</dbReference>